<keyword evidence="3" id="KW-1185">Reference proteome</keyword>
<accession>A0A1Y6BJI5</accession>
<proteinExistence type="predicted"/>
<evidence type="ECO:0000313" key="3">
    <source>
        <dbReference type="Proteomes" id="UP000192907"/>
    </source>
</evidence>
<sequence>MLQEFVFKAEFLRTHKYQDLIEKISHRVRFKLTQEKAPKFPQGLIKTIQLDLSYIFFRHQAWIHAPVLAELSIDYLHSEFHLSRQVATDVVESALDLLHSYIPTEPGWSARDYDYEFLFQMFISSASSDNQSQLVTEIGFGTNVIELLFAAAKLNDSRLEDTVVFAPELTETLHRIMDEISKEIAETPWVIDLYKLKSLIEAVELHGKHLLTRAYLELCFEVMIAIGWSGTTFDELTKDHNQAQIKKVLDQLISAEVVYVQGARKRITYHLGILGLDLIAERAACQMQDFQWSDLFNLPGPVQVKLLDRSNIDIAHGAPILARQLDHLDPKAVYSLFSRLSHENPGSIADVLSVLPHRRLSSWVKSELCRALSMFGSSKAIEDYLESLIKGDPSIKVRERARSSLKDWRRTHRTHDNQREKPCRLTSRN</sequence>
<dbReference type="OrthoDB" id="10010338at2"/>
<evidence type="ECO:0008006" key="4">
    <source>
        <dbReference type="Google" id="ProtNLM"/>
    </source>
</evidence>
<dbReference type="EMBL" id="FWZT01000005">
    <property type="protein sequence ID" value="SMF14155.1"/>
    <property type="molecule type" value="Genomic_DNA"/>
</dbReference>
<dbReference type="AlphaFoldDB" id="A0A1Y6BJI5"/>
<gene>
    <name evidence="2" type="ORF">SAMN06296036_105278</name>
</gene>
<reference evidence="3" key="1">
    <citation type="submission" date="2017-04" db="EMBL/GenBank/DDBJ databases">
        <authorList>
            <person name="Varghese N."/>
            <person name="Submissions S."/>
        </authorList>
    </citation>
    <scope>NUCLEOTIDE SEQUENCE [LARGE SCALE GENOMIC DNA]</scope>
    <source>
        <strain evidence="3">RKEM611</strain>
    </source>
</reference>
<evidence type="ECO:0000313" key="2">
    <source>
        <dbReference type="EMBL" id="SMF14155.1"/>
    </source>
</evidence>
<feature type="region of interest" description="Disordered" evidence="1">
    <location>
        <begin position="406"/>
        <end position="429"/>
    </location>
</feature>
<organism evidence="2 3">
    <name type="scientific">Pseudobacteriovorax antillogorgiicola</name>
    <dbReference type="NCBI Taxonomy" id="1513793"/>
    <lineage>
        <taxon>Bacteria</taxon>
        <taxon>Pseudomonadati</taxon>
        <taxon>Bdellovibrionota</taxon>
        <taxon>Oligoflexia</taxon>
        <taxon>Oligoflexales</taxon>
        <taxon>Pseudobacteriovoracaceae</taxon>
        <taxon>Pseudobacteriovorax</taxon>
    </lineage>
</organism>
<name>A0A1Y6BJI5_9BACT</name>
<feature type="compositionally biased region" description="Basic and acidic residues" evidence="1">
    <location>
        <begin position="406"/>
        <end position="423"/>
    </location>
</feature>
<evidence type="ECO:0000256" key="1">
    <source>
        <dbReference type="SAM" id="MobiDB-lite"/>
    </source>
</evidence>
<protein>
    <recommendedName>
        <fullName evidence="4">HEAT repeat-containing protein</fullName>
    </recommendedName>
</protein>
<dbReference type="Proteomes" id="UP000192907">
    <property type="component" value="Unassembled WGS sequence"/>
</dbReference>
<dbReference type="STRING" id="1513793.SAMN06296036_105278"/>
<dbReference type="RefSeq" id="WP_132317155.1">
    <property type="nucleotide sequence ID" value="NZ_FWZT01000005.1"/>
</dbReference>